<evidence type="ECO:0000259" key="7">
    <source>
        <dbReference type="Pfam" id="PF00155"/>
    </source>
</evidence>
<sequence length="396" mass="42901">MHDWQYSERARNLTSSAIREILKVTERPEVISFAGGLPSPATFPVEQMRAAAQRVLTDSPQAALQYSATEGFAPLREWIAQRYSRDGLTLAPENVLITTGSQQGLDLIGKIFIDEGSRVLVEAPSYLGALQSFSLFAPKYVPVTTDDQGLLPQALTPELVKGARFLYAMPNFQNPTGRRLPMARREALAAVAKRDGLAIIEDDPYGDLDYEGQRLPSLLSLAPEHVLYMGSFSKVLAPGLRLGFIIGPRAVIAKLVQAKQAADLHTPSVTQRIAYEVVKDGFLDTHIPSIRTLYAAQAQAMLASLKTHMPANATWTAPAGGMFIWLTLPAGIDTMQLLEKAIAQNVAFVPGAPFYVGTPQSNTLRLSFVTVPPEKIEAGVARLGALISGALPRRAA</sequence>
<dbReference type="FunFam" id="3.40.640.10:FF:000053">
    <property type="entry name" value="Aminotransferase, class I"/>
    <property type="match status" value="1"/>
</dbReference>
<organism evidence="8 9">
    <name type="scientific">Pandoraea faecigallinarum</name>
    <dbReference type="NCBI Taxonomy" id="656179"/>
    <lineage>
        <taxon>Bacteria</taxon>
        <taxon>Pseudomonadati</taxon>
        <taxon>Pseudomonadota</taxon>
        <taxon>Betaproteobacteria</taxon>
        <taxon>Burkholderiales</taxon>
        <taxon>Burkholderiaceae</taxon>
        <taxon>Pandoraea</taxon>
    </lineage>
</organism>
<dbReference type="InterPro" id="IPR015422">
    <property type="entry name" value="PyrdxlP-dep_Trfase_small"/>
</dbReference>
<feature type="domain" description="Aminotransferase class I/classII large" evidence="7">
    <location>
        <begin position="42"/>
        <end position="383"/>
    </location>
</feature>
<dbReference type="Gene3D" id="3.40.640.10">
    <property type="entry name" value="Type I PLP-dependent aspartate aminotransferase-like (Major domain)"/>
    <property type="match status" value="1"/>
</dbReference>
<comment type="cofactor">
    <cofactor evidence="1">
        <name>pyridoxal 5'-phosphate</name>
        <dbReference type="ChEBI" id="CHEBI:597326"/>
    </cofactor>
</comment>
<comment type="similarity">
    <text evidence="2">Belongs to the class-I pyridoxal-phosphate-dependent aminotransferase family.</text>
</comment>
<evidence type="ECO:0000256" key="6">
    <source>
        <dbReference type="ARBA" id="ARBA00022898"/>
    </source>
</evidence>
<dbReference type="CDD" id="cd00609">
    <property type="entry name" value="AAT_like"/>
    <property type="match status" value="1"/>
</dbReference>
<dbReference type="PANTHER" id="PTHR42790:SF19">
    <property type="entry name" value="KYNURENINE_ALPHA-AMINOADIPATE AMINOTRANSFERASE, MITOCHONDRIAL"/>
    <property type="match status" value="1"/>
</dbReference>
<dbReference type="PATRIC" id="fig|656179.3.peg.4131"/>
<dbReference type="AlphaFoldDB" id="A0A0H3WVY1"/>
<dbReference type="SUPFAM" id="SSF53383">
    <property type="entry name" value="PLP-dependent transferases"/>
    <property type="match status" value="1"/>
</dbReference>
<dbReference type="PANTHER" id="PTHR42790">
    <property type="entry name" value="AMINOTRANSFERASE"/>
    <property type="match status" value="1"/>
</dbReference>
<reference evidence="8" key="1">
    <citation type="submission" date="2016-06" db="EMBL/GenBank/DDBJ databases">
        <title>Complete Genome Sequence of Pandoraea faecigallinarum DSM-23572.</title>
        <authorList>
            <person name="Yong D."/>
            <person name="Ee R."/>
            <person name="Lim Y.-L."/>
            <person name="Yin W.-F."/>
            <person name="Chan K.-G."/>
        </authorList>
    </citation>
    <scope>NUCLEOTIDE SEQUENCE</scope>
    <source>
        <strain evidence="8">DSM 23572</strain>
    </source>
</reference>
<evidence type="ECO:0000256" key="1">
    <source>
        <dbReference type="ARBA" id="ARBA00001933"/>
    </source>
</evidence>
<evidence type="ECO:0000256" key="3">
    <source>
        <dbReference type="ARBA" id="ARBA00011738"/>
    </source>
</evidence>
<dbReference type="STRING" id="656179.AB870_19370"/>
<evidence type="ECO:0000256" key="2">
    <source>
        <dbReference type="ARBA" id="ARBA00007441"/>
    </source>
</evidence>
<evidence type="ECO:0000256" key="5">
    <source>
        <dbReference type="ARBA" id="ARBA00022679"/>
    </source>
</evidence>
<comment type="subunit">
    <text evidence="3">Homodimer.</text>
</comment>
<dbReference type="Proteomes" id="UP000035651">
    <property type="component" value="Chromosome"/>
</dbReference>
<evidence type="ECO:0000256" key="4">
    <source>
        <dbReference type="ARBA" id="ARBA00022576"/>
    </source>
</evidence>
<dbReference type="OrthoDB" id="9804020at2"/>
<dbReference type="Gene3D" id="3.90.1150.10">
    <property type="entry name" value="Aspartate Aminotransferase, domain 1"/>
    <property type="match status" value="1"/>
</dbReference>
<proteinExistence type="inferred from homology"/>
<keyword evidence="4 8" id="KW-0032">Aminotransferase</keyword>
<gene>
    <name evidence="8" type="ORF">AB870_19370</name>
</gene>
<protein>
    <submittedName>
        <fullName evidence="8">2-aminoadipate aminotransferase</fullName>
    </submittedName>
</protein>
<keyword evidence="9" id="KW-1185">Reference proteome</keyword>
<dbReference type="InterPro" id="IPR050859">
    <property type="entry name" value="Class-I_PLP-dep_aminotransf"/>
</dbReference>
<dbReference type="InterPro" id="IPR015421">
    <property type="entry name" value="PyrdxlP-dep_Trfase_major"/>
</dbReference>
<dbReference type="EMBL" id="CP011807">
    <property type="protein sequence ID" value="AKM31805.1"/>
    <property type="molecule type" value="Genomic_DNA"/>
</dbReference>
<evidence type="ECO:0000313" key="9">
    <source>
        <dbReference type="Proteomes" id="UP000035651"/>
    </source>
</evidence>
<keyword evidence="6" id="KW-0663">Pyridoxal phosphate</keyword>
<dbReference type="InterPro" id="IPR015424">
    <property type="entry name" value="PyrdxlP-dep_Trfase"/>
</dbReference>
<dbReference type="InterPro" id="IPR004839">
    <property type="entry name" value="Aminotransferase_I/II_large"/>
</dbReference>
<name>A0A0H3WVY1_9BURK</name>
<dbReference type="GO" id="GO:0008483">
    <property type="term" value="F:transaminase activity"/>
    <property type="evidence" value="ECO:0007669"/>
    <property type="project" value="UniProtKB-KW"/>
</dbReference>
<keyword evidence="5" id="KW-0808">Transferase</keyword>
<dbReference type="GO" id="GO:0030170">
    <property type="term" value="F:pyridoxal phosphate binding"/>
    <property type="evidence" value="ECO:0007669"/>
    <property type="project" value="InterPro"/>
</dbReference>
<evidence type="ECO:0000313" key="8">
    <source>
        <dbReference type="EMBL" id="AKM31805.1"/>
    </source>
</evidence>
<dbReference type="KEGG" id="pfg:AB870_19370"/>
<dbReference type="GO" id="GO:1901605">
    <property type="term" value="P:alpha-amino acid metabolic process"/>
    <property type="evidence" value="ECO:0007669"/>
    <property type="project" value="TreeGrafter"/>
</dbReference>
<accession>A0A0H3WVY1</accession>
<dbReference type="RefSeq" id="WP_047907576.1">
    <property type="nucleotide sequence ID" value="NZ_CP011807.3"/>
</dbReference>
<dbReference type="Pfam" id="PF00155">
    <property type="entry name" value="Aminotran_1_2"/>
    <property type="match status" value="1"/>
</dbReference>